<dbReference type="PROSITE" id="PS01007">
    <property type="entry name" value="TRANSPOSASE_MUTATOR"/>
    <property type="match status" value="1"/>
</dbReference>
<evidence type="ECO:0000256" key="4">
    <source>
        <dbReference type="ARBA" id="ARBA00023125"/>
    </source>
</evidence>
<keyword evidence="4 6" id="KW-0238">DNA-binding</keyword>
<evidence type="ECO:0000256" key="6">
    <source>
        <dbReference type="RuleBase" id="RU365089"/>
    </source>
</evidence>
<organism evidence="7 8">
    <name type="scientific">Spiroplasma ixodetis</name>
    <dbReference type="NCBI Taxonomy" id="2141"/>
    <lineage>
        <taxon>Bacteria</taxon>
        <taxon>Bacillati</taxon>
        <taxon>Mycoplasmatota</taxon>
        <taxon>Mollicutes</taxon>
        <taxon>Entomoplasmatales</taxon>
        <taxon>Spiroplasmataceae</taxon>
        <taxon>Spiroplasma</taxon>
    </lineage>
</organism>
<evidence type="ECO:0000256" key="5">
    <source>
        <dbReference type="ARBA" id="ARBA00023172"/>
    </source>
</evidence>
<protein>
    <recommendedName>
        <fullName evidence="6">Mutator family transposase</fullName>
    </recommendedName>
</protein>
<keyword evidence="3 6" id="KW-0815">Transposition</keyword>
<proteinExistence type="inferred from homology"/>
<dbReference type="InterPro" id="IPR001207">
    <property type="entry name" value="Transposase_mutator"/>
</dbReference>
<comment type="function">
    <text evidence="1 6">Required for the transposition of the insertion element.</text>
</comment>
<dbReference type="Pfam" id="PF00872">
    <property type="entry name" value="Transposase_mut"/>
    <property type="match status" value="1"/>
</dbReference>
<dbReference type="PANTHER" id="PTHR33217:SF5">
    <property type="entry name" value="MUTATOR FAMILY TRANSPOSASE"/>
    <property type="match status" value="1"/>
</dbReference>
<dbReference type="NCBIfam" id="NF033543">
    <property type="entry name" value="transpos_IS256"/>
    <property type="match status" value="1"/>
</dbReference>
<evidence type="ECO:0000313" key="7">
    <source>
        <dbReference type="EMBL" id="BET38390.1"/>
    </source>
</evidence>
<reference evidence="8" key="1">
    <citation type="journal article" date="2024" name="FEMS Microbiol. Lett.">
        <title>Genomic insights into Spiroplasma endosymbionts that induce male-killing and protective phenotypes in the pea aphid.</title>
        <authorList>
            <person name="Arai H."/>
            <person name="Legeai F."/>
            <person name="Kageyama D."/>
            <person name="Sugio A."/>
            <person name="Simon J.C."/>
        </authorList>
    </citation>
    <scope>NUCLEOTIDE SEQUENCE [LARGE SCALE GENOMIC DNA]</scope>
    <source>
        <strain evidence="8">sAp269</strain>
    </source>
</reference>
<dbReference type="RefSeq" id="WP_353307037.1">
    <property type="nucleotide sequence ID" value="NZ_AP028955.1"/>
</dbReference>
<name>A0ABM8JMR6_9MOLU</name>
<evidence type="ECO:0000256" key="1">
    <source>
        <dbReference type="ARBA" id="ARBA00002190"/>
    </source>
</evidence>
<dbReference type="EMBL" id="AP028955">
    <property type="protein sequence ID" value="BET38390.1"/>
    <property type="molecule type" value="Genomic_DNA"/>
</dbReference>
<evidence type="ECO:0000313" key="8">
    <source>
        <dbReference type="Proteomes" id="UP001473424"/>
    </source>
</evidence>
<dbReference type="PANTHER" id="PTHR33217">
    <property type="entry name" value="TRANSPOSASE FOR INSERTION SEQUENCE ELEMENT IS1081"/>
    <property type="match status" value="1"/>
</dbReference>
<comment type="similarity">
    <text evidence="2 6">Belongs to the transposase mutator family.</text>
</comment>
<accession>A0ABM8JMR6</accession>
<evidence type="ECO:0000256" key="2">
    <source>
        <dbReference type="ARBA" id="ARBA00010961"/>
    </source>
</evidence>
<keyword evidence="8" id="KW-1185">Reference proteome</keyword>
<evidence type="ECO:0000256" key="3">
    <source>
        <dbReference type="ARBA" id="ARBA00022578"/>
    </source>
</evidence>
<gene>
    <name evidence="7" type="ORF">SAP269_09790</name>
</gene>
<keyword evidence="5 6" id="KW-0233">DNA recombination</keyword>
<dbReference type="Proteomes" id="UP001473424">
    <property type="component" value="Chromosome"/>
</dbReference>
<sequence>MSKKQNINNNDPISKAVDLLLENTEDLTTVFKERCLYKELTKRLVEKMLNSETQNYLGYEKNQHNNSENARNGINSKKLITQQGKIEINVPRDRNSNFEPVIVAKRQRRFDGFDQQVISLYAKGMTLSDIRMQLQELYHGTDISESVIIQITDDVIDDVKAWQNRPLESVYPIVYFDCIVVKVRQDKRIINKSVYIALGVDLEGKKDVLGLWISENEGSKFWLSNFTEMKNRGLNDILIACSDNLTGMSEAIQSVYPKTEHQLCIVHQIRNSLKYVSYKHRKSLVTDLKPIYSACSEEQAMQALESFESKWNKQYPQIAKSWYKNWDNLMVFISYHSEIKRVIYTTNAIESVNSQLRKVIRNKKVFPNDMAVVKIFYLAIENITKKWTTPIQNWNTAIAHFMIKLVMFSNLCNLQK</sequence>
<keyword evidence="6" id="KW-0814">Transposable element</keyword>